<feature type="compositionally biased region" description="Polar residues" evidence="1">
    <location>
        <begin position="260"/>
        <end position="284"/>
    </location>
</feature>
<protein>
    <submittedName>
        <fullName evidence="2">Uncharacterized protein</fullName>
    </submittedName>
</protein>
<keyword evidence="3" id="KW-1185">Reference proteome</keyword>
<accession>A0AA47LZN8</accession>
<feature type="compositionally biased region" description="Polar residues" evidence="1">
    <location>
        <begin position="93"/>
        <end position="126"/>
    </location>
</feature>
<evidence type="ECO:0000256" key="1">
    <source>
        <dbReference type="SAM" id="MobiDB-lite"/>
    </source>
</evidence>
<sequence>MISPGSTDQERPCVAGAKECVSSPNRGLPEPGNIIPRYIVRVPSDTSEPLKLVKEVVIHKNKMDDSKLSRGVKKTSQCNLANGHQRNEMTAKKLQSSKPKRLGSSNGEQKTNALNTGQPFTSSKHLSVSKEHLMTSSSSGTEPPRTASSSGTEPPRTASFYEHATRSPTETSPSTTYSKYPSAPPRKRISHLTGACTKEKASCSAQRTASSKEAISRRANKTHDSKHQEPPSTSPASRLKLQLNSSNIPSKLGKHPFTTKEGTSSDASGSTKVSARQQVASEWQHSYFPTAIERRHSSGPEEAQRHTSTSQNASELAPHNAAAGLNVAKQKHNFIGMSATPLMKKTKAEAKRLTKDRCPDKVRRSMFQKIYTFES</sequence>
<dbReference type="EMBL" id="JAOPHQ010006598">
    <property type="protein sequence ID" value="KAK0130907.1"/>
    <property type="molecule type" value="Genomic_DNA"/>
</dbReference>
<feature type="compositionally biased region" description="Polar residues" evidence="1">
    <location>
        <begin position="230"/>
        <end position="249"/>
    </location>
</feature>
<gene>
    <name evidence="2" type="ORF">N1851_034415</name>
</gene>
<dbReference type="Proteomes" id="UP001174136">
    <property type="component" value="Unassembled WGS sequence"/>
</dbReference>
<feature type="region of interest" description="Disordered" evidence="1">
    <location>
        <begin position="61"/>
        <end position="318"/>
    </location>
</feature>
<name>A0AA47LZN8_MERPO</name>
<organism evidence="2 3">
    <name type="scientific">Merluccius polli</name>
    <name type="common">Benguela hake</name>
    <name type="synonym">Merluccius cadenati</name>
    <dbReference type="NCBI Taxonomy" id="89951"/>
    <lineage>
        <taxon>Eukaryota</taxon>
        <taxon>Metazoa</taxon>
        <taxon>Chordata</taxon>
        <taxon>Craniata</taxon>
        <taxon>Vertebrata</taxon>
        <taxon>Euteleostomi</taxon>
        <taxon>Actinopterygii</taxon>
        <taxon>Neopterygii</taxon>
        <taxon>Teleostei</taxon>
        <taxon>Neoteleostei</taxon>
        <taxon>Acanthomorphata</taxon>
        <taxon>Zeiogadaria</taxon>
        <taxon>Gadariae</taxon>
        <taxon>Gadiformes</taxon>
        <taxon>Gadoidei</taxon>
        <taxon>Merlucciidae</taxon>
        <taxon>Merluccius</taxon>
    </lineage>
</organism>
<feature type="compositionally biased region" description="Low complexity" evidence="1">
    <location>
        <begin position="166"/>
        <end position="181"/>
    </location>
</feature>
<evidence type="ECO:0000313" key="2">
    <source>
        <dbReference type="EMBL" id="KAK0130907.1"/>
    </source>
</evidence>
<comment type="caution">
    <text evidence="2">The sequence shown here is derived from an EMBL/GenBank/DDBJ whole genome shotgun (WGS) entry which is preliminary data.</text>
</comment>
<feature type="compositionally biased region" description="Polar residues" evidence="1">
    <location>
        <begin position="134"/>
        <end position="152"/>
    </location>
</feature>
<proteinExistence type="predicted"/>
<evidence type="ECO:0000313" key="3">
    <source>
        <dbReference type="Proteomes" id="UP001174136"/>
    </source>
</evidence>
<reference evidence="2" key="1">
    <citation type="journal article" date="2023" name="Front. Mar. Sci.">
        <title>A new Merluccius polli reference genome to investigate the effects of global change in West African waters.</title>
        <authorList>
            <person name="Mateo J.L."/>
            <person name="Blanco-Fernandez C."/>
            <person name="Garcia-Vazquez E."/>
            <person name="Machado-Schiaffino G."/>
        </authorList>
    </citation>
    <scope>NUCLEOTIDE SEQUENCE</scope>
    <source>
        <strain evidence="2">C29</strain>
        <tissue evidence="2">Fin</tissue>
    </source>
</reference>
<feature type="compositionally biased region" description="Basic and acidic residues" evidence="1">
    <location>
        <begin position="292"/>
        <end position="305"/>
    </location>
</feature>
<feature type="compositionally biased region" description="Polar residues" evidence="1">
    <location>
        <begin position="74"/>
        <end position="84"/>
    </location>
</feature>
<feature type="compositionally biased region" description="Polar residues" evidence="1">
    <location>
        <begin position="203"/>
        <end position="213"/>
    </location>
</feature>
<dbReference type="AlphaFoldDB" id="A0AA47LZN8"/>